<dbReference type="AlphaFoldDB" id="A0ABD5TWK7"/>
<dbReference type="PANTHER" id="PTHR34236">
    <property type="entry name" value="DIMETHYL SULFOXIDE REDUCTASE TRANSCRIPTIONAL ACTIVATOR"/>
    <property type="match status" value="1"/>
</dbReference>
<evidence type="ECO:0000256" key="1">
    <source>
        <dbReference type="ARBA" id="ARBA00023015"/>
    </source>
</evidence>
<dbReference type="PANTHER" id="PTHR34236:SF1">
    <property type="entry name" value="DIMETHYL SULFOXIDE REDUCTASE TRANSCRIPTIONAL ACTIVATOR"/>
    <property type="match status" value="1"/>
</dbReference>
<proteinExistence type="predicted"/>
<dbReference type="InterPro" id="IPR007050">
    <property type="entry name" value="HTH_bacterioopsin"/>
</dbReference>
<evidence type="ECO:0000259" key="3">
    <source>
        <dbReference type="Pfam" id="PF04967"/>
    </source>
</evidence>
<dbReference type="Gene3D" id="1.10.10.10">
    <property type="entry name" value="Winged helix-like DNA-binding domain superfamily/Winged helix DNA-binding domain"/>
    <property type="match status" value="1"/>
</dbReference>
<dbReference type="InterPro" id="IPR036388">
    <property type="entry name" value="WH-like_DNA-bd_sf"/>
</dbReference>
<dbReference type="RefSeq" id="WP_379695231.1">
    <property type="nucleotide sequence ID" value="NZ_JBHSXH010000011.1"/>
</dbReference>
<protein>
    <submittedName>
        <fullName evidence="4">Helix-turn-helix domain-containing protein</fullName>
    </submittedName>
</protein>
<dbReference type="InterPro" id="IPR016032">
    <property type="entry name" value="Sig_transdc_resp-reg_C-effctor"/>
</dbReference>
<name>A0ABD5TWK7_9EURY</name>
<keyword evidence="2" id="KW-0804">Transcription</keyword>
<evidence type="ECO:0000313" key="4">
    <source>
        <dbReference type="EMBL" id="MFC6824992.1"/>
    </source>
</evidence>
<comment type="caution">
    <text evidence="4">The sequence shown here is derived from an EMBL/GenBank/DDBJ whole genome shotgun (WGS) entry which is preliminary data.</text>
</comment>
<gene>
    <name evidence="4" type="ORF">ACFQEV_08310</name>
</gene>
<feature type="domain" description="HTH bat-type" evidence="3">
    <location>
        <begin position="15"/>
        <end position="66"/>
    </location>
</feature>
<organism evidence="4 5">
    <name type="scientific">Halopelagius fulvigenes</name>
    <dbReference type="NCBI Taxonomy" id="1198324"/>
    <lineage>
        <taxon>Archaea</taxon>
        <taxon>Methanobacteriati</taxon>
        <taxon>Methanobacteriota</taxon>
        <taxon>Stenosarchaea group</taxon>
        <taxon>Halobacteria</taxon>
        <taxon>Halobacteriales</taxon>
        <taxon>Haloferacaceae</taxon>
    </lineage>
</organism>
<dbReference type="SUPFAM" id="SSF46894">
    <property type="entry name" value="C-terminal effector domain of the bipartite response regulators"/>
    <property type="match status" value="1"/>
</dbReference>
<sequence>MSPYRSHPKRIFSELTERQHEVLKVAIRSGYYQNPRQTSLQKIADDIGITASTVGKHLRSIEKQVFSTYVQ</sequence>
<keyword evidence="5" id="KW-1185">Reference proteome</keyword>
<reference evidence="4 5" key="1">
    <citation type="journal article" date="2019" name="Int. J. Syst. Evol. Microbiol.">
        <title>The Global Catalogue of Microorganisms (GCM) 10K type strain sequencing project: providing services to taxonomists for standard genome sequencing and annotation.</title>
        <authorList>
            <consortium name="The Broad Institute Genomics Platform"/>
            <consortium name="The Broad Institute Genome Sequencing Center for Infectious Disease"/>
            <person name="Wu L."/>
            <person name="Ma J."/>
        </authorList>
    </citation>
    <scope>NUCLEOTIDE SEQUENCE [LARGE SCALE GENOMIC DNA]</scope>
    <source>
        <strain evidence="4 5">YIM 94188</strain>
    </source>
</reference>
<dbReference type="Pfam" id="PF04967">
    <property type="entry name" value="HTH_10"/>
    <property type="match status" value="1"/>
</dbReference>
<keyword evidence="1" id="KW-0805">Transcription regulation</keyword>
<dbReference type="EMBL" id="JBHSXH010000011">
    <property type="protein sequence ID" value="MFC6824992.1"/>
    <property type="molecule type" value="Genomic_DNA"/>
</dbReference>
<evidence type="ECO:0000313" key="5">
    <source>
        <dbReference type="Proteomes" id="UP001596408"/>
    </source>
</evidence>
<accession>A0ABD5TWK7</accession>
<evidence type="ECO:0000256" key="2">
    <source>
        <dbReference type="ARBA" id="ARBA00023163"/>
    </source>
</evidence>
<dbReference type="Proteomes" id="UP001596408">
    <property type="component" value="Unassembled WGS sequence"/>
</dbReference>